<feature type="signal peptide" evidence="11">
    <location>
        <begin position="1"/>
        <end position="26"/>
    </location>
</feature>
<organism evidence="13">
    <name type="scientific">Hordeum vulgare subsp. vulgare</name>
    <name type="common">Domesticated barley</name>
    <dbReference type="NCBI Taxonomy" id="112509"/>
    <lineage>
        <taxon>Eukaryota</taxon>
        <taxon>Viridiplantae</taxon>
        <taxon>Streptophyta</taxon>
        <taxon>Embryophyta</taxon>
        <taxon>Tracheophyta</taxon>
        <taxon>Spermatophyta</taxon>
        <taxon>Magnoliopsida</taxon>
        <taxon>Liliopsida</taxon>
        <taxon>Poales</taxon>
        <taxon>Poaceae</taxon>
        <taxon>BOP clade</taxon>
        <taxon>Pooideae</taxon>
        <taxon>Triticodae</taxon>
        <taxon>Triticeae</taxon>
        <taxon>Hordeinae</taxon>
        <taxon>Hordeum</taxon>
    </lineage>
</organism>
<evidence type="ECO:0000256" key="4">
    <source>
        <dbReference type="ARBA" id="ARBA00022622"/>
    </source>
</evidence>
<dbReference type="PANTHER" id="PTHR32077:SF33">
    <property type="entry name" value="OS05G0563550 PROTEIN"/>
    <property type="match status" value="1"/>
</dbReference>
<protein>
    <submittedName>
        <fullName evidence="13">Predicted protein</fullName>
    </submittedName>
</protein>
<keyword evidence="5 11" id="KW-0732">Signal</keyword>
<accession>F2DIP6</accession>
<proteinExistence type="evidence at transcript level"/>
<dbReference type="GO" id="GO:0098552">
    <property type="term" value="C:side of membrane"/>
    <property type="evidence" value="ECO:0007669"/>
    <property type="project" value="UniProtKB-KW"/>
</dbReference>
<evidence type="ECO:0000256" key="10">
    <source>
        <dbReference type="SAM" id="MobiDB-lite"/>
    </source>
</evidence>
<dbReference type="EMBL" id="AK363764">
    <property type="protein sequence ID" value="BAJ94967.1"/>
    <property type="molecule type" value="mRNA"/>
</dbReference>
<dbReference type="InterPro" id="IPR045003">
    <property type="entry name" value="FLA_A"/>
</dbReference>
<evidence type="ECO:0000256" key="3">
    <source>
        <dbReference type="ARBA" id="ARBA00022475"/>
    </source>
</evidence>
<evidence type="ECO:0000256" key="8">
    <source>
        <dbReference type="ARBA" id="ARBA00023180"/>
    </source>
</evidence>
<keyword evidence="8" id="KW-0325">Glycoprotein</keyword>
<dbReference type="GO" id="GO:0005886">
    <property type="term" value="C:plasma membrane"/>
    <property type="evidence" value="ECO:0007669"/>
    <property type="project" value="UniProtKB-SubCell"/>
</dbReference>
<sequence>MASSRRAVLVLLAVVLLAAAVPAALSQKTTAPAPEEAAPDAPAAGTTTPKVAAAPNVTAVLEKAGQYTKFIRLMASTQQDTQLNAQANESDTGFTVFAPTDNALNSLKPGTLNSLSQQDQVTLVQAHIVPTFYSMESFETASNPVRTQASGTDGPCTVNVTATSNSAVNVSTGIVHTTVGTALRATRPLAVYSVDKVLLPMDLFGPKPPASAPLAPGKKPSSAKGAAKAPSGSDEDEDDETTPPAGAAAAVGAGWRSLVAMVAAAAAAACLL</sequence>
<keyword evidence="3" id="KW-1003">Cell membrane</keyword>
<dbReference type="InterPro" id="IPR036378">
    <property type="entry name" value="FAS1_dom_sf"/>
</dbReference>
<dbReference type="GO" id="GO:0009834">
    <property type="term" value="P:plant-type secondary cell wall biogenesis"/>
    <property type="evidence" value="ECO:0007669"/>
    <property type="project" value="UniProtKB-ARBA"/>
</dbReference>
<keyword evidence="4" id="KW-0336">GPI-anchor</keyword>
<dbReference type="SMART" id="SM00554">
    <property type="entry name" value="FAS1"/>
    <property type="match status" value="1"/>
</dbReference>
<keyword evidence="7" id="KW-0472">Membrane</keyword>
<evidence type="ECO:0000256" key="7">
    <source>
        <dbReference type="ARBA" id="ARBA00023136"/>
    </source>
</evidence>
<feature type="region of interest" description="Disordered" evidence="10">
    <location>
        <begin position="210"/>
        <end position="247"/>
    </location>
</feature>
<dbReference type="PROSITE" id="PS50213">
    <property type="entry name" value="FAS1"/>
    <property type="match status" value="1"/>
</dbReference>
<dbReference type="InterPro" id="IPR000782">
    <property type="entry name" value="FAS1_domain"/>
</dbReference>
<dbReference type="PANTHER" id="PTHR32077">
    <property type="entry name" value="FASCICLIN-LIKE ARABINOGALACTAN PROTEIN"/>
    <property type="match status" value="1"/>
</dbReference>
<evidence type="ECO:0000256" key="5">
    <source>
        <dbReference type="ARBA" id="ARBA00022729"/>
    </source>
</evidence>
<evidence type="ECO:0000256" key="2">
    <source>
        <dbReference type="ARBA" id="ARBA00007843"/>
    </source>
</evidence>
<dbReference type="Gene3D" id="2.30.180.10">
    <property type="entry name" value="FAS1 domain"/>
    <property type="match status" value="1"/>
</dbReference>
<dbReference type="Pfam" id="PF02469">
    <property type="entry name" value="Fasciclin"/>
    <property type="match status" value="1"/>
</dbReference>
<evidence type="ECO:0000313" key="13">
    <source>
        <dbReference type="EMBL" id="BAJ94967.1"/>
    </source>
</evidence>
<keyword evidence="4" id="KW-0449">Lipoprotein</keyword>
<dbReference type="PROSITE" id="PS51318">
    <property type="entry name" value="TAT"/>
    <property type="match status" value="1"/>
</dbReference>
<feature type="domain" description="FAS1" evidence="12">
    <location>
        <begin position="54"/>
        <end position="198"/>
    </location>
</feature>
<feature type="chain" id="PRO_5003275669" evidence="11">
    <location>
        <begin position="27"/>
        <end position="272"/>
    </location>
</feature>
<reference evidence="13" key="1">
    <citation type="journal article" date="2011" name="Plant Physiol.">
        <title>Comprehensive sequence analysis of 24,783 barley full-length cDNAs derived from 12 clone libraries.</title>
        <authorList>
            <person name="Matsumoto T."/>
            <person name="Tanaka T."/>
            <person name="Sakai H."/>
            <person name="Amano N."/>
            <person name="Kanamori H."/>
            <person name="Kurita K."/>
            <person name="Kikuta A."/>
            <person name="Kamiya K."/>
            <person name="Yamamoto M."/>
            <person name="Ikawa H."/>
            <person name="Fujii N."/>
            <person name="Hori K."/>
            <person name="Itoh T."/>
            <person name="Sato K."/>
        </authorList>
    </citation>
    <scope>NUCLEOTIDE SEQUENCE</scope>
    <source>
        <tissue evidence="13">Shoot and root</tissue>
    </source>
</reference>
<name>F2DIP6_HORVV</name>
<dbReference type="AlphaFoldDB" id="F2DIP6"/>
<evidence type="ECO:0000256" key="9">
    <source>
        <dbReference type="ARBA" id="ARBA00024686"/>
    </source>
</evidence>
<evidence type="ECO:0000259" key="12">
    <source>
        <dbReference type="PROSITE" id="PS50213"/>
    </source>
</evidence>
<comment type="similarity">
    <text evidence="2">Belongs to the fasciclin-like AGP family.</text>
</comment>
<dbReference type="FunFam" id="2.30.180.10:FF:000006">
    <property type="entry name" value="Fasciclin-like arabinogalactan protein 11"/>
    <property type="match status" value="1"/>
</dbReference>
<evidence type="ECO:0000256" key="6">
    <source>
        <dbReference type="ARBA" id="ARBA00022974"/>
    </source>
</evidence>
<evidence type="ECO:0000256" key="1">
    <source>
        <dbReference type="ARBA" id="ARBA00004609"/>
    </source>
</evidence>
<comment type="subcellular location">
    <subcellularLocation>
        <location evidence="1">Cell membrane</location>
        <topology evidence="1">Lipid-anchor</topology>
        <topology evidence="1">GPI-anchor</topology>
    </subcellularLocation>
</comment>
<dbReference type="SUPFAM" id="SSF82153">
    <property type="entry name" value="FAS1 domain"/>
    <property type="match status" value="1"/>
</dbReference>
<comment type="function">
    <text evidence="9">May be a cell surface adhesion protein.</text>
</comment>
<dbReference type="InterPro" id="IPR006311">
    <property type="entry name" value="TAT_signal"/>
</dbReference>
<evidence type="ECO:0000256" key="11">
    <source>
        <dbReference type="SAM" id="SignalP"/>
    </source>
</evidence>
<keyword evidence="6" id="KW-0654">Proteoglycan</keyword>
<feature type="compositionally biased region" description="Low complexity" evidence="10">
    <location>
        <begin position="215"/>
        <end position="232"/>
    </location>
</feature>